<comment type="caution">
    <text evidence="3">The sequence shown here is derived from an EMBL/GenBank/DDBJ whole genome shotgun (WGS) entry which is preliminary data.</text>
</comment>
<dbReference type="Pfam" id="PF26343">
    <property type="entry name" value="VapC50_C"/>
    <property type="match status" value="1"/>
</dbReference>
<sequence>MKYIVLYDACVLYPSVSRDLLIELAMPHYGLFQAKWTERIESEWLNNLIKNRPDLDPARLQRVAQLMRNAVPDCMVANYEKLEAGLTLPDPNDRHVLAAAIRCKAQAIVTNNLKDFPADVLQELDIEAIHPDVFLINQFDLSDARVLDAVKNIRSRMISPPCAAVEYLERLAVNGLTAFSQKLNEFEHLI</sequence>
<accession>A0ABV7FGV9</accession>
<feature type="domain" description="VapC50 C-terminal" evidence="2">
    <location>
        <begin position="131"/>
        <end position="184"/>
    </location>
</feature>
<dbReference type="InterPro" id="IPR002716">
    <property type="entry name" value="PIN_dom"/>
</dbReference>
<dbReference type="Proteomes" id="UP001595555">
    <property type="component" value="Unassembled WGS sequence"/>
</dbReference>
<protein>
    <submittedName>
        <fullName evidence="3">PIN domain-containing protein</fullName>
    </submittedName>
</protein>
<reference evidence="4" key="1">
    <citation type="journal article" date="2019" name="Int. J. Syst. Evol. Microbiol.">
        <title>The Global Catalogue of Microorganisms (GCM) 10K type strain sequencing project: providing services to taxonomists for standard genome sequencing and annotation.</title>
        <authorList>
            <consortium name="The Broad Institute Genomics Platform"/>
            <consortium name="The Broad Institute Genome Sequencing Center for Infectious Disease"/>
            <person name="Wu L."/>
            <person name="Ma J."/>
        </authorList>
    </citation>
    <scope>NUCLEOTIDE SEQUENCE [LARGE SCALE GENOMIC DNA]</scope>
    <source>
        <strain evidence="4">KCTC 52237</strain>
    </source>
</reference>
<proteinExistence type="predicted"/>
<dbReference type="EMBL" id="JBHRTF010000004">
    <property type="protein sequence ID" value="MFC3115978.1"/>
    <property type="molecule type" value="Genomic_DNA"/>
</dbReference>
<feature type="domain" description="PIN" evidence="1">
    <location>
        <begin position="33"/>
        <end position="113"/>
    </location>
</feature>
<organism evidence="3 4">
    <name type="scientific">Cellvibrio fontiphilus</name>
    <dbReference type="NCBI Taxonomy" id="1815559"/>
    <lineage>
        <taxon>Bacteria</taxon>
        <taxon>Pseudomonadati</taxon>
        <taxon>Pseudomonadota</taxon>
        <taxon>Gammaproteobacteria</taxon>
        <taxon>Cellvibrionales</taxon>
        <taxon>Cellvibrionaceae</taxon>
        <taxon>Cellvibrio</taxon>
    </lineage>
</organism>
<evidence type="ECO:0000259" key="1">
    <source>
        <dbReference type="Pfam" id="PF13470"/>
    </source>
</evidence>
<dbReference type="InterPro" id="IPR058652">
    <property type="entry name" value="VapC50_C"/>
</dbReference>
<name>A0ABV7FGV9_9GAMM</name>
<dbReference type="RefSeq" id="WP_378118810.1">
    <property type="nucleotide sequence ID" value="NZ_JBHRTF010000004.1"/>
</dbReference>
<gene>
    <name evidence="3" type="ORF">ACFODX_10445</name>
</gene>
<evidence type="ECO:0000313" key="3">
    <source>
        <dbReference type="EMBL" id="MFC3115978.1"/>
    </source>
</evidence>
<evidence type="ECO:0000313" key="4">
    <source>
        <dbReference type="Proteomes" id="UP001595555"/>
    </source>
</evidence>
<keyword evidence="4" id="KW-1185">Reference proteome</keyword>
<dbReference type="Pfam" id="PF13470">
    <property type="entry name" value="PIN_3"/>
    <property type="match status" value="1"/>
</dbReference>
<evidence type="ECO:0000259" key="2">
    <source>
        <dbReference type="Pfam" id="PF26343"/>
    </source>
</evidence>